<dbReference type="Proteomes" id="UP000058020">
    <property type="component" value="Chromosome"/>
</dbReference>
<dbReference type="KEGG" id="tho:SP60_02865"/>
<dbReference type="AlphaFoldDB" id="A0A0M5LEQ8"/>
<proteinExistence type="predicted"/>
<dbReference type="EMBL" id="CP010552">
    <property type="protein sequence ID" value="ALE52262.1"/>
    <property type="molecule type" value="Genomic_DNA"/>
</dbReference>
<name>A0A0M5LEQ8_9GAMM</name>
<dbReference type="EMBL" id="CP010552">
    <property type="protein sequence ID" value="ALE52253.1"/>
    <property type="molecule type" value="Genomic_DNA"/>
</dbReference>
<gene>
    <name evidence="1" type="ORF">SP60_02780</name>
    <name evidence="2" type="ORF">SP60_02865</name>
</gene>
<dbReference type="RefSeq" id="WP_053951192.1">
    <property type="nucleotide sequence ID" value="NZ_CP010552.1"/>
</dbReference>
<reference evidence="1" key="2">
    <citation type="journal article" date="2016" name="ISME J.">
        <title>Cultivation of a chemoautotroph from the SUP05 clade of marine bacteria that produces nitrite and consumes ammonium.</title>
        <authorList>
            <person name="Shah V."/>
            <person name="Chang B.X."/>
            <person name="Morris R.M."/>
        </authorList>
    </citation>
    <scope>NUCLEOTIDE SEQUENCE</scope>
    <source>
        <strain evidence="1">EF1</strain>
    </source>
</reference>
<dbReference type="KEGG" id="tho:SP60_02780"/>
<evidence type="ECO:0000313" key="3">
    <source>
        <dbReference type="Proteomes" id="UP000058020"/>
    </source>
</evidence>
<reference evidence="1 3" key="1">
    <citation type="journal article" date="2015" name="Genome Announc.">
        <title>Genome Sequence of 'Candidatus Thioglobus autotrophica' Strain EF1, a Chemoautotroph from the SUP05 Clade of Marine Gammaproteobacteria.</title>
        <authorList>
            <person name="Shah V."/>
            <person name="Morris R.M."/>
        </authorList>
    </citation>
    <scope>NUCLEOTIDE SEQUENCE [LARGE SCALE GENOMIC DNA]</scope>
    <source>
        <strain evidence="1 3">EF1</strain>
    </source>
</reference>
<evidence type="ECO:0000313" key="1">
    <source>
        <dbReference type="EMBL" id="ALE52253.1"/>
    </source>
</evidence>
<organism evidence="1 3">
    <name type="scientific">Candidatus Thioglobus autotrophicus</name>
    <dbReference type="NCBI Taxonomy" id="1705394"/>
    <lineage>
        <taxon>Bacteria</taxon>
        <taxon>Pseudomonadati</taxon>
        <taxon>Pseudomonadota</taxon>
        <taxon>Gammaproteobacteria</taxon>
        <taxon>Candidatus Pseudothioglobaceae</taxon>
        <taxon>Candidatus Thioglobus</taxon>
    </lineage>
</organism>
<sequence>MKDRDWTSQYYDTAEFYYWEPQHLGKIKNPKSRYNNQQDVLDHIQNMEVSLNHMFNVFFRIVPSQFINTLLNETCNINTDSIIRTDVQDNFYMQGRYDVLKFSKLVQPDLLFTSEITNFSIEMKIGAKSSLEQVYKYALLHWLEEKHTVIKKESVLLYMGVKEEFSSLWSEKFSNPYEAIQAALELDIDNLKIRASKTESIQINWSEVKDILKRTTISYCSYPTFCTMLNVQSQRMQSEASSLECKEMTRNLFDGMWSELSRRGLSES</sequence>
<dbReference type="STRING" id="1705394.SP60_02780"/>
<accession>A0A0M5LEQ8</accession>
<keyword evidence="3" id="KW-1185">Reference proteome</keyword>
<protein>
    <submittedName>
        <fullName evidence="1">Uncharacterized protein</fullName>
    </submittedName>
</protein>
<evidence type="ECO:0000313" key="2">
    <source>
        <dbReference type="EMBL" id="ALE52262.1"/>
    </source>
</evidence>